<dbReference type="RefSeq" id="WP_209692378.1">
    <property type="nucleotide sequence ID" value="NZ_BAAAVU010000028.1"/>
</dbReference>
<accession>A0ABS4UC05</accession>
<proteinExistence type="predicted"/>
<reference evidence="2 3" key="1">
    <citation type="submission" date="2021-03" db="EMBL/GenBank/DDBJ databases">
        <title>Sequencing the genomes of 1000 actinobacteria strains.</title>
        <authorList>
            <person name="Klenk H.-P."/>
        </authorList>
    </citation>
    <scope>NUCLEOTIDE SEQUENCE [LARGE SCALE GENOMIC DNA]</scope>
    <source>
        <strain evidence="2 3">DSM 18824</strain>
    </source>
</reference>
<dbReference type="EMBL" id="JAGINT010000001">
    <property type="protein sequence ID" value="MBP2349174.1"/>
    <property type="molecule type" value="Genomic_DNA"/>
</dbReference>
<dbReference type="SUPFAM" id="SSF46955">
    <property type="entry name" value="Putative DNA-binding domain"/>
    <property type="match status" value="1"/>
</dbReference>
<evidence type="ECO:0000313" key="3">
    <source>
        <dbReference type="Proteomes" id="UP000755585"/>
    </source>
</evidence>
<dbReference type="Proteomes" id="UP000755585">
    <property type="component" value="Unassembled WGS sequence"/>
</dbReference>
<evidence type="ECO:0000259" key="1">
    <source>
        <dbReference type="Pfam" id="PF12728"/>
    </source>
</evidence>
<organism evidence="2 3">
    <name type="scientific">Kribbella aluminosa</name>
    <dbReference type="NCBI Taxonomy" id="416017"/>
    <lineage>
        <taxon>Bacteria</taxon>
        <taxon>Bacillati</taxon>
        <taxon>Actinomycetota</taxon>
        <taxon>Actinomycetes</taxon>
        <taxon>Propionibacteriales</taxon>
        <taxon>Kribbellaceae</taxon>
        <taxon>Kribbella</taxon>
    </lineage>
</organism>
<name>A0ABS4UC05_9ACTN</name>
<gene>
    <name evidence="2" type="ORF">JOF29_000257</name>
</gene>
<evidence type="ECO:0000313" key="2">
    <source>
        <dbReference type="EMBL" id="MBP2349174.1"/>
    </source>
</evidence>
<dbReference type="Pfam" id="PF12728">
    <property type="entry name" value="HTH_17"/>
    <property type="match status" value="1"/>
</dbReference>
<sequence>MPETRATPSVLTPQEAADYLKVGCSTMKRWRLRGEGPRYAKVGKAVRYREVDLDEYVKGQLVS</sequence>
<dbReference type="InterPro" id="IPR010093">
    <property type="entry name" value="SinI_DNA-bd"/>
</dbReference>
<dbReference type="NCBIfam" id="TIGR01764">
    <property type="entry name" value="excise"/>
    <property type="match status" value="1"/>
</dbReference>
<dbReference type="InterPro" id="IPR041657">
    <property type="entry name" value="HTH_17"/>
</dbReference>
<protein>
    <submittedName>
        <fullName evidence="2">Excisionase family DNA binding protein</fullName>
    </submittedName>
</protein>
<keyword evidence="3" id="KW-1185">Reference proteome</keyword>
<feature type="domain" description="Helix-turn-helix" evidence="1">
    <location>
        <begin position="10"/>
        <end position="60"/>
    </location>
</feature>
<dbReference type="InterPro" id="IPR009061">
    <property type="entry name" value="DNA-bd_dom_put_sf"/>
</dbReference>
<comment type="caution">
    <text evidence="2">The sequence shown here is derived from an EMBL/GenBank/DDBJ whole genome shotgun (WGS) entry which is preliminary data.</text>
</comment>